<evidence type="ECO:0000313" key="7">
    <source>
        <dbReference type="Proteomes" id="UP000010304"/>
    </source>
</evidence>
<accession>E8KC08</accession>
<dbReference type="EMBL" id="AEVF01000011">
    <property type="protein sequence ID" value="EFX40460.1"/>
    <property type="molecule type" value="Genomic_DNA"/>
</dbReference>
<dbReference type="Pfam" id="PF02896">
    <property type="entry name" value="PEP-utilizers_C"/>
    <property type="match status" value="1"/>
</dbReference>
<organism evidence="6 7">
    <name type="scientific">Streptococcus peroris ATCC 700780</name>
    <dbReference type="NCBI Taxonomy" id="888746"/>
    <lineage>
        <taxon>Bacteria</taxon>
        <taxon>Bacillati</taxon>
        <taxon>Bacillota</taxon>
        <taxon>Bacilli</taxon>
        <taxon>Lactobacillales</taxon>
        <taxon>Streptococcaceae</taxon>
        <taxon>Streptococcus</taxon>
    </lineage>
</organism>
<dbReference type="STRING" id="888746.HMPREF9180_1013"/>
<dbReference type="InterPro" id="IPR015813">
    <property type="entry name" value="Pyrv/PenolPyrv_kinase-like_dom"/>
</dbReference>
<dbReference type="Proteomes" id="UP000010304">
    <property type="component" value="Unassembled WGS sequence"/>
</dbReference>
<proteinExistence type="inferred from homology"/>
<evidence type="ECO:0000313" key="6">
    <source>
        <dbReference type="EMBL" id="EFX40460.1"/>
    </source>
</evidence>
<feature type="domain" description="PEP-utilising enzyme C-terminal" evidence="5">
    <location>
        <begin position="23"/>
        <end position="234"/>
    </location>
</feature>
<dbReference type="InterPro" id="IPR000121">
    <property type="entry name" value="PEP_util_C"/>
</dbReference>
<dbReference type="PANTHER" id="PTHR43030">
    <property type="entry name" value="PHOSPHOENOLPYRUVATE SYNTHASE"/>
    <property type="match status" value="1"/>
</dbReference>
<keyword evidence="3" id="KW-0067">ATP-binding</keyword>
<keyword evidence="7" id="KW-1185">Reference proteome</keyword>
<dbReference type="SUPFAM" id="SSF51621">
    <property type="entry name" value="Phosphoenolpyruvate/pyruvate domain"/>
    <property type="match status" value="1"/>
</dbReference>
<dbReference type="eggNOG" id="COG3605">
    <property type="taxonomic scope" value="Bacteria"/>
</dbReference>
<evidence type="ECO:0000256" key="2">
    <source>
        <dbReference type="ARBA" id="ARBA00022741"/>
    </source>
</evidence>
<dbReference type="Gene3D" id="3.20.20.60">
    <property type="entry name" value="Phosphoenolpyruvate-binding domains"/>
    <property type="match status" value="1"/>
</dbReference>
<name>E8KC08_9STRE</name>
<gene>
    <name evidence="6" type="ORF">HMPREF9180_1013</name>
</gene>
<evidence type="ECO:0000256" key="1">
    <source>
        <dbReference type="ARBA" id="ARBA00007837"/>
    </source>
</evidence>
<evidence type="ECO:0000259" key="5">
    <source>
        <dbReference type="Pfam" id="PF02896"/>
    </source>
</evidence>
<keyword evidence="2" id="KW-0547">Nucleotide-binding</keyword>
<dbReference type="GO" id="GO:0005524">
    <property type="term" value="F:ATP binding"/>
    <property type="evidence" value="ECO:0007669"/>
    <property type="project" value="UniProtKB-KW"/>
</dbReference>
<dbReference type="GO" id="GO:0008986">
    <property type="term" value="F:pyruvate, water dikinase activity"/>
    <property type="evidence" value="ECO:0007669"/>
    <property type="project" value="InterPro"/>
</dbReference>
<evidence type="ECO:0000256" key="3">
    <source>
        <dbReference type="ARBA" id="ARBA00022840"/>
    </source>
</evidence>
<protein>
    <submittedName>
        <fullName evidence="6">PEP-utilizing enzyme, TIM barrel domain protein</fullName>
    </submittedName>
</protein>
<dbReference type="InterPro" id="IPR006319">
    <property type="entry name" value="PEP_synth"/>
</dbReference>
<reference evidence="6 7" key="1">
    <citation type="submission" date="2010-12" db="EMBL/GenBank/DDBJ databases">
        <authorList>
            <person name="Muzny D."/>
            <person name="Qin X."/>
            <person name="Deng J."/>
            <person name="Jiang H."/>
            <person name="Liu Y."/>
            <person name="Qu J."/>
            <person name="Song X.-Z."/>
            <person name="Zhang L."/>
            <person name="Thornton R."/>
            <person name="Coyle M."/>
            <person name="Francisco L."/>
            <person name="Jackson L."/>
            <person name="Javaid M."/>
            <person name="Korchina V."/>
            <person name="Kovar C."/>
            <person name="Mata R."/>
            <person name="Mathew T."/>
            <person name="Ngo R."/>
            <person name="Nguyen L."/>
            <person name="Nguyen N."/>
            <person name="Okwuonu G."/>
            <person name="Ongeri F."/>
            <person name="Pham C."/>
            <person name="Simmons D."/>
            <person name="Wilczek-Boney K."/>
            <person name="Hale W."/>
            <person name="Jakkamsetti A."/>
            <person name="Pham P."/>
            <person name="Ruth R."/>
            <person name="San Lucas F."/>
            <person name="Warren J."/>
            <person name="Zhang J."/>
            <person name="Zhao Z."/>
            <person name="Zhou C."/>
            <person name="Zhu D."/>
            <person name="Lee S."/>
            <person name="Bess C."/>
            <person name="Blankenburg K."/>
            <person name="Forbes L."/>
            <person name="Fu Q."/>
            <person name="Gubbala S."/>
            <person name="Hirani K."/>
            <person name="Jayaseelan J.C."/>
            <person name="Lara F."/>
            <person name="Munidasa M."/>
            <person name="Palculict T."/>
            <person name="Patil S."/>
            <person name="Pu L.-L."/>
            <person name="Saada N."/>
            <person name="Tang L."/>
            <person name="Weissenberger G."/>
            <person name="Zhu Y."/>
            <person name="Hemphill L."/>
            <person name="Shang Y."/>
            <person name="Youmans B."/>
            <person name="Ayvaz T."/>
            <person name="Ross M."/>
            <person name="Santibanez J."/>
            <person name="Aqrawi P."/>
            <person name="Gross S."/>
            <person name="Joshi V."/>
            <person name="Fowler G."/>
            <person name="Nazareth L."/>
            <person name="Reid J."/>
            <person name="Worley K."/>
            <person name="Petrosino J."/>
            <person name="Highlander S."/>
            <person name="Gibbs R."/>
        </authorList>
    </citation>
    <scope>NUCLEOTIDE SEQUENCE [LARGE SCALE GENOMIC DNA]</scope>
    <source>
        <strain evidence="6 7">ATCC 700780</strain>
    </source>
</reference>
<dbReference type="HOGENOM" id="CLU_085727_0_0_9"/>
<evidence type="ECO:0000256" key="4">
    <source>
        <dbReference type="SAM" id="MobiDB-lite"/>
    </source>
</evidence>
<sequence length="302" mass="35232">MNMQNQLALSGEKIVEKVYPHLLHHVGLIRGEYLLRELNQNILLPNCQQFVKDYLDTICHLYSDEEVWYRFSELTNAEANILDGTKEYFDERHPLFGYRGIRRLLACPDEFQAEANVVTEVFQTNPNLSVIFPFVNGAEQLKQTITVLRQYGFTGKVGTMIELPSAYFDLDRILETGISKIVVGMNDLTSFIFATVRNSQWHDMESPIMLEMLRQMQDKARMKKIDFAVAGYLNTSFIQKMNQIGIECILHYSSIPEIFDLEIDHPDHLKHIKEESKKLRRRTHDTSRNVECLQKNQSLDRR</sequence>
<dbReference type="AlphaFoldDB" id="E8KC08"/>
<dbReference type="InterPro" id="IPR040442">
    <property type="entry name" value="Pyrv_kinase-like_dom_sf"/>
</dbReference>
<dbReference type="PANTHER" id="PTHR43030:SF1">
    <property type="entry name" value="PHOSPHOENOLPYRUVATE SYNTHASE"/>
    <property type="match status" value="1"/>
</dbReference>
<comment type="similarity">
    <text evidence="1">Belongs to the PEP-utilizing enzyme family.</text>
</comment>
<comment type="caution">
    <text evidence="6">The sequence shown here is derived from an EMBL/GenBank/DDBJ whole genome shotgun (WGS) entry which is preliminary data.</text>
</comment>
<feature type="region of interest" description="Disordered" evidence="4">
    <location>
        <begin position="280"/>
        <end position="302"/>
    </location>
</feature>